<dbReference type="AlphaFoldDB" id="A0A926EZW9"/>
<name>A0A926EZW9_9FIRM</name>
<feature type="transmembrane region" description="Helical" evidence="1">
    <location>
        <begin position="91"/>
        <end position="111"/>
    </location>
</feature>
<comment type="caution">
    <text evidence="2">The sequence shown here is derived from an EMBL/GenBank/DDBJ whole genome shotgun (WGS) entry which is preliminary data.</text>
</comment>
<keyword evidence="1" id="KW-1133">Transmembrane helix</keyword>
<organism evidence="2 3">
    <name type="scientific">Wansuia hejianensis</name>
    <dbReference type="NCBI Taxonomy" id="2763667"/>
    <lineage>
        <taxon>Bacteria</taxon>
        <taxon>Bacillati</taxon>
        <taxon>Bacillota</taxon>
        <taxon>Clostridia</taxon>
        <taxon>Lachnospirales</taxon>
        <taxon>Lachnospiraceae</taxon>
        <taxon>Wansuia</taxon>
    </lineage>
</organism>
<keyword evidence="1" id="KW-0472">Membrane</keyword>
<accession>A0A926EZW9</accession>
<dbReference type="RefSeq" id="WP_249323600.1">
    <property type="nucleotide sequence ID" value="NZ_JACRTK010000002.1"/>
</dbReference>
<dbReference type="Pfam" id="PF06898">
    <property type="entry name" value="YqfD"/>
    <property type="match status" value="1"/>
</dbReference>
<dbReference type="NCBIfam" id="TIGR02876">
    <property type="entry name" value="spore_yqfD"/>
    <property type="match status" value="1"/>
</dbReference>
<proteinExistence type="predicted"/>
<evidence type="ECO:0000313" key="3">
    <source>
        <dbReference type="Proteomes" id="UP000601522"/>
    </source>
</evidence>
<dbReference type="Proteomes" id="UP000601522">
    <property type="component" value="Unassembled WGS sequence"/>
</dbReference>
<keyword evidence="1" id="KW-0812">Transmembrane</keyword>
<dbReference type="InterPro" id="IPR010690">
    <property type="entry name" value="YqfD"/>
</dbReference>
<keyword evidence="3" id="KW-1185">Reference proteome</keyword>
<gene>
    <name evidence="2" type="primary">yqfD</name>
    <name evidence="2" type="ORF">H8689_06415</name>
</gene>
<sequence length="397" mass="45797">MLVIKIWNYFKGYVIIRIKGLSLERLLNLALVEDIYLWNVKRLSNMEIEASVSIIGYNNLEELVNKTGCKIEIKERMGFPFLLERLKKRKMLGFGVLFFIIFTIFLSSMIWEVEIIGTEQISENEIIGILKNNDVKIGKFKKHIDKNQIQRAIFDKYDNISFLDIRTTGVKLILEIKEQDITLEKIDRTQPCNIVAGKKGVILKTVAKNGKALVEKGKIVEEGDILISGVMDSENSDESYLVHAEGEVLAQVRYSKTIEMPIIKHEKKETGKVYKQKGLKVKEKGIKFFAGDIPFENYIEEIDEKDIIKLRWPKINIPLKMITHIYREVELKEIKQDIDFLKKSAQLKAIEEINKELPNDSEIISKDAIYSVEDNILKAKITMEVIEDIGKIQTISD</sequence>
<protein>
    <submittedName>
        <fullName evidence="2">Sporulation protein YqfD</fullName>
    </submittedName>
</protein>
<evidence type="ECO:0000256" key="1">
    <source>
        <dbReference type="SAM" id="Phobius"/>
    </source>
</evidence>
<reference evidence="2 3" key="1">
    <citation type="submission" date="2020-08" db="EMBL/GenBank/DDBJ databases">
        <title>Genome public.</title>
        <authorList>
            <person name="Liu C."/>
            <person name="Sun Q."/>
        </authorList>
    </citation>
    <scope>NUCLEOTIDE SEQUENCE [LARGE SCALE GENOMIC DNA]</scope>
    <source>
        <strain evidence="2 3">NSJ-26</strain>
    </source>
</reference>
<dbReference type="EMBL" id="JACRTK010000002">
    <property type="protein sequence ID" value="MBC8590766.1"/>
    <property type="molecule type" value="Genomic_DNA"/>
</dbReference>
<evidence type="ECO:0000313" key="2">
    <source>
        <dbReference type="EMBL" id="MBC8590766.1"/>
    </source>
</evidence>
<dbReference type="PIRSF" id="PIRSF029895">
    <property type="entry name" value="SpoIV"/>
    <property type="match status" value="1"/>
</dbReference>